<dbReference type="Proteomes" id="UP000285146">
    <property type="component" value="Unassembled WGS sequence"/>
</dbReference>
<dbReference type="FunCoup" id="A0A423XJF3">
    <property type="interactions" value="10"/>
</dbReference>
<evidence type="ECO:0000259" key="2">
    <source>
        <dbReference type="PROSITE" id="PS51840"/>
    </source>
</evidence>
<sequence>MAWTNVKKLPLVNKARKPRFEVHLRIYDLNNVPLVQGGSFIKWHLPHSIHGEHRGRTARYPVVNHRVEYGYGKIISVRVAIDKNNNLSECPIEFEVVQEFATHGAAAGREEKITLGKVTLNLSEYVEESEAVIRSTGFRTRSRMPSSSAAASTASTGHAGGTSSAQGHTRQRSSLSAHAPTITGESLDPTTSHASPKGDNNENNNSSSSQAPSINEPAAQPQPEQHVEEGVIRRYLMQDSKINSTLKIGILMVQVDGERNFSAPALKTAPVFGGIAGMVGSDANASIIAADPTAAEFGHHLLHDEAHGSPRDTTNSNDILGGAASLNAQLSGAGKVRDVYELQDMYRRALAASWACQPGELPADECIEDIFSGGDGFGPDGPGGIAGFGSSVGDDAVPRGHYRNRSSRQSFSRSMGRFRGNDSGGGGGGGGGNGGGEEELHLRPNDRRGLGGRGRHARQASGESFMTMRGRGGGGGEGGGHNNQGGYRGGGGGGHRRDMSKDSGRPTLDRTESMSSLAATIEMERGRSGYKNTKEVDEYSIRDDLVAWALPESVS</sequence>
<evidence type="ECO:0000256" key="1">
    <source>
        <dbReference type="SAM" id="MobiDB-lite"/>
    </source>
</evidence>
<evidence type="ECO:0000313" key="3">
    <source>
        <dbReference type="EMBL" id="ROW16550.1"/>
    </source>
</evidence>
<dbReference type="PANTHER" id="PTHR21456:SF1">
    <property type="entry name" value="C2 NT-TYPE DOMAIN-CONTAINING PROTEIN"/>
    <property type="match status" value="1"/>
</dbReference>
<dbReference type="STRING" id="1230097.A0A423XJF3"/>
<keyword evidence="4" id="KW-1185">Reference proteome</keyword>
<organism evidence="3 4">
    <name type="scientific">Cytospora leucostoma</name>
    <dbReference type="NCBI Taxonomy" id="1230097"/>
    <lineage>
        <taxon>Eukaryota</taxon>
        <taxon>Fungi</taxon>
        <taxon>Dikarya</taxon>
        <taxon>Ascomycota</taxon>
        <taxon>Pezizomycotina</taxon>
        <taxon>Sordariomycetes</taxon>
        <taxon>Sordariomycetidae</taxon>
        <taxon>Diaporthales</taxon>
        <taxon>Cytosporaceae</taxon>
        <taxon>Cytospora</taxon>
    </lineage>
</organism>
<feature type="compositionally biased region" description="Polar residues" evidence="1">
    <location>
        <begin position="166"/>
        <end position="176"/>
    </location>
</feature>
<dbReference type="InterPro" id="IPR039931">
    <property type="entry name" value="EEIG1/2-like"/>
</dbReference>
<feature type="compositionally biased region" description="Low complexity" evidence="1">
    <location>
        <begin position="407"/>
        <end position="418"/>
    </location>
</feature>
<gene>
    <name evidence="3" type="ORF">VPNG_02870</name>
</gene>
<feature type="compositionally biased region" description="Basic and acidic residues" evidence="1">
    <location>
        <begin position="438"/>
        <end position="449"/>
    </location>
</feature>
<reference evidence="3 4" key="1">
    <citation type="submission" date="2015-09" db="EMBL/GenBank/DDBJ databases">
        <title>Host preference determinants of Valsa canker pathogens revealed by comparative genomics.</title>
        <authorList>
            <person name="Yin Z."/>
            <person name="Huang L."/>
        </authorList>
    </citation>
    <scope>NUCLEOTIDE SEQUENCE [LARGE SCALE GENOMIC DNA]</scope>
    <source>
        <strain evidence="3 4">SXYLt</strain>
    </source>
</reference>
<dbReference type="PANTHER" id="PTHR21456">
    <property type="entry name" value="FAMILY WITH SEQUENCE SIMILARITY 102"/>
    <property type="match status" value="1"/>
</dbReference>
<accession>A0A423XJF3</accession>
<dbReference type="AlphaFoldDB" id="A0A423XJF3"/>
<feature type="compositionally biased region" description="Low complexity" evidence="1">
    <location>
        <begin position="146"/>
        <end position="165"/>
    </location>
</feature>
<name>A0A423XJF3_9PEZI</name>
<dbReference type="PROSITE" id="PS51840">
    <property type="entry name" value="C2_NT"/>
    <property type="match status" value="1"/>
</dbReference>
<proteinExistence type="predicted"/>
<feature type="compositionally biased region" description="Basic and acidic residues" evidence="1">
    <location>
        <begin position="495"/>
        <end position="512"/>
    </location>
</feature>
<dbReference type="OrthoDB" id="3365224at2759"/>
<feature type="compositionally biased region" description="Gly residues" evidence="1">
    <location>
        <begin position="377"/>
        <end position="387"/>
    </location>
</feature>
<dbReference type="EMBL" id="LKEB01000005">
    <property type="protein sequence ID" value="ROW16550.1"/>
    <property type="molecule type" value="Genomic_DNA"/>
</dbReference>
<feature type="compositionally biased region" description="Gly residues" evidence="1">
    <location>
        <begin position="422"/>
        <end position="435"/>
    </location>
</feature>
<dbReference type="InterPro" id="IPR019448">
    <property type="entry name" value="NT-C2"/>
</dbReference>
<feature type="region of interest" description="Disordered" evidence="1">
    <location>
        <begin position="135"/>
        <end position="226"/>
    </location>
</feature>
<feature type="domain" description="C2 NT-type" evidence="2">
    <location>
        <begin position="10"/>
        <end position="165"/>
    </location>
</feature>
<feature type="compositionally biased region" description="Gly residues" evidence="1">
    <location>
        <begin position="470"/>
        <end position="493"/>
    </location>
</feature>
<feature type="region of interest" description="Disordered" evidence="1">
    <location>
        <begin position="377"/>
        <end position="514"/>
    </location>
</feature>
<dbReference type="InParanoid" id="A0A423XJF3"/>
<evidence type="ECO:0000313" key="4">
    <source>
        <dbReference type="Proteomes" id="UP000285146"/>
    </source>
</evidence>
<dbReference type="Pfam" id="PF10358">
    <property type="entry name" value="NT-C2"/>
    <property type="match status" value="1"/>
</dbReference>
<protein>
    <recommendedName>
        <fullName evidence="2">C2 NT-type domain-containing protein</fullName>
    </recommendedName>
</protein>
<comment type="caution">
    <text evidence="3">The sequence shown here is derived from an EMBL/GenBank/DDBJ whole genome shotgun (WGS) entry which is preliminary data.</text>
</comment>